<dbReference type="InterPro" id="IPR025943">
    <property type="entry name" value="Sigma_54_int_dom_ATP-bd_2"/>
</dbReference>
<dbReference type="InterPro" id="IPR002197">
    <property type="entry name" value="HTH_Fis"/>
</dbReference>
<evidence type="ECO:0000256" key="4">
    <source>
        <dbReference type="ARBA" id="ARBA00023125"/>
    </source>
</evidence>
<keyword evidence="1" id="KW-0547">Nucleotide-binding</keyword>
<dbReference type="Gene3D" id="3.40.50.300">
    <property type="entry name" value="P-loop containing nucleotide triphosphate hydrolases"/>
    <property type="match status" value="1"/>
</dbReference>
<dbReference type="SMART" id="SM00382">
    <property type="entry name" value="AAA"/>
    <property type="match status" value="1"/>
</dbReference>
<evidence type="ECO:0000313" key="8">
    <source>
        <dbReference type="Proteomes" id="UP000183997"/>
    </source>
</evidence>
<dbReference type="InterPro" id="IPR002078">
    <property type="entry name" value="Sigma_54_int"/>
</dbReference>
<dbReference type="STRING" id="1121421.SAMN02745123_00357"/>
<dbReference type="PROSITE" id="PS50045">
    <property type="entry name" value="SIGMA54_INTERACT_4"/>
    <property type="match status" value="1"/>
</dbReference>
<dbReference type="AlphaFoldDB" id="A0A1M6NZ34"/>
<keyword evidence="5" id="KW-0804">Transcription</keyword>
<dbReference type="GO" id="GO:0003677">
    <property type="term" value="F:DNA binding"/>
    <property type="evidence" value="ECO:0007669"/>
    <property type="project" value="UniProtKB-KW"/>
</dbReference>
<dbReference type="InterPro" id="IPR025662">
    <property type="entry name" value="Sigma_54_int_dom_ATP-bd_1"/>
</dbReference>
<keyword evidence="3" id="KW-0805">Transcription regulation</keyword>
<dbReference type="Pfam" id="PF00158">
    <property type="entry name" value="Sigma54_activat"/>
    <property type="match status" value="1"/>
</dbReference>
<evidence type="ECO:0000256" key="5">
    <source>
        <dbReference type="ARBA" id="ARBA00023163"/>
    </source>
</evidence>
<proteinExistence type="predicted"/>
<dbReference type="PROSITE" id="PS00675">
    <property type="entry name" value="SIGMA54_INTERACT_1"/>
    <property type="match status" value="1"/>
</dbReference>
<feature type="domain" description="Sigma-54 factor interaction" evidence="6">
    <location>
        <begin position="168"/>
        <end position="398"/>
    </location>
</feature>
<dbReference type="InterPro" id="IPR029016">
    <property type="entry name" value="GAF-like_dom_sf"/>
</dbReference>
<dbReference type="GO" id="GO:0005524">
    <property type="term" value="F:ATP binding"/>
    <property type="evidence" value="ECO:0007669"/>
    <property type="project" value="UniProtKB-KW"/>
</dbReference>
<keyword evidence="4 7" id="KW-0238">DNA-binding</keyword>
<dbReference type="InterPro" id="IPR003593">
    <property type="entry name" value="AAA+_ATPase"/>
</dbReference>
<dbReference type="Pfam" id="PF02954">
    <property type="entry name" value="HTH_8"/>
    <property type="match status" value="1"/>
</dbReference>
<dbReference type="EMBL" id="FRAR01000005">
    <property type="protein sequence ID" value="SHK00989.1"/>
    <property type="molecule type" value="Genomic_DNA"/>
</dbReference>
<dbReference type="PANTHER" id="PTHR32071">
    <property type="entry name" value="TRANSCRIPTIONAL REGULATORY PROTEIN"/>
    <property type="match status" value="1"/>
</dbReference>
<evidence type="ECO:0000256" key="2">
    <source>
        <dbReference type="ARBA" id="ARBA00022840"/>
    </source>
</evidence>
<dbReference type="SUPFAM" id="SSF52540">
    <property type="entry name" value="P-loop containing nucleoside triphosphate hydrolases"/>
    <property type="match status" value="1"/>
</dbReference>
<dbReference type="Pfam" id="PF25601">
    <property type="entry name" value="AAA_lid_14"/>
    <property type="match status" value="1"/>
</dbReference>
<keyword evidence="2" id="KW-0067">ATP-binding</keyword>
<dbReference type="PANTHER" id="PTHR32071:SF57">
    <property type="entry name" value="C4-DICARBOXYLATE TRANSPORT TRANSCRIPTIONAL REGULATORY PROTEIN DCTD"/>
    <property type="match status" value="1"/>
</dbReference>
<dbReference type="PROSITE" id="PS00688">
    <property type="entry name" value="SIGMA54_INTERACT_3"/>
    <property type="match status" value="1"/>
</dbReference>
<accession>A0A1M6NZ34</accession>
<protein>
    <submittedName>
        <fullName evidence="7">Transcriptional regulator containing PAS, AAA-type ATPase, and DNA-binding Fis domains</fullName>
    </submittedName>
</protein>
<gene>
    <name evidence="7" type="ORF">SAMN02745123_00357</name>
</gene>
<keyword evidence="8" id="KW-1185">Reference proteome</keyword>
<dbReference type="PROSITE" id="PS00676">
    <property type="entry name" value="SIGMA54_INTERACT_2"/>
    <property type="match status" value="1"/>
</dbReference>
<dbReference type="InterPro" id="IPR009057">
    <property type="entry name" value="Homeodomain-like_sf"/>
</dbReference>
<dbReference type="GO" id="GO:0006355">
    <property type="term" value="P:regulation of DNA-templated transcription"/>
    <property type="evidence" value="ECO:0007669"/>
    <property type="project" value="InterPro"/>
</dbReference>
<dbReference type="CDD" id="cd00009">
    <property type="entry name" value="AAA"/>
    <property type="match status" value="1"/>
</dbReference>
<dbReference type="InterPro" id="IPR025944">
    <property type="entry name" value="Sigma_54_int_dom_CS"/>
</dbReference>
<reference evidence="8" key="1">
    <citation type="submission" date="2016-11" db="EMBL/GenBank/DDBJ databases">
        <authorList>
            <person name="Varghese N."/>
            <person name="Submissions S."/>
        </authorList>
    </citation>
    <scope>NUCLEOTIDE SEQUENCE [LARGE SCALE GENOMIC DNA]</scope>
    <source>
        <strain evidence="8">DSM 10349</strain>
    </source>
</reference>
<dbReference type="Gene3D" id="1.10.10.60">
    <property type="entry name" value="Homeodomain-like"/>
    <property type="match status" value="1"/>
</dbReference>
<sequence>MSILMGIKDFVQEYAETISDVLELDVTIVDEQGIRIAGTGPHKGSLCQEVPHGSFFRSVLASGNPGVIEDMRTTFSCSTCTLVGHCKELATMGFPLFARSQPIGIIGISAFTEEQRQKLINTSPKLWNFLKHMSNLLESKLLLLKQNQYLQDRVKEVSANEPNAFGKILGNDPHFREVLEKAKQVASSASTVLIRGESGTGKEMLARAIHSESCRCREPFVTINCAAIPEALLESELFGYEAGSFTGANPKGKPGKIELAQGGTVFLDEVGDMSLALQPKILRVLQERAIDRVGGKKSIQVDVRIIAATNRNLEAKMSSGEFREDLYYRLNVIPLFLPPLRRHATDIPLYVQHFIMKYNCFLYKEIRGADSALLDWLTRYPWPGNIRQLENVIEYMINMSNSSYLSIQDLPEQFQENKTQFAFERLTLAKLLANYEGKLLREKVKQGASTAEKNQLASELGISLATLYRKLEKYNLG</sequence>
<evidence type="ECO:0000259" key="6">
    <source>
        <dbReference type="PROSITE" id="PS50045"/>
    </source>
</evidence>
<dbReference type="Gene3D" id="3.30.450.40">
    <property type="match status" value="1"/>
</dbReference>
<dbReference type="SUPFAM" id="SSF46689">
    <property type="entry name" value="Homeodomain-like"/>
    <property type="match status" value="1"/>
</dbReference>
<dbReference type="Gene3D" id="1.10.8.60">
    <property type="match status" value="1"/>
</dbReference>
<evidence type="ECO:0000256" key="1">
    <source>
        <dbReference type="ARBA" id="ARBA00022741"/>
    </source>
</evidence>
<name>A0A1M6NZ34_9FIRM</name>
<dbReference type="InterPro" id="IPR027417">
    <property type="entry name" value="P-loop_NTPase"/>
</dbReference>
<dbReference type="FunFam" id="3.40.50.300:FF:000006">
    <property type="entry name" value="DNA-binding transcriptional regulator NtrC"/>
    <property type="match status" value="1"/>
</dbReference>
<organism evidence="7 8">
    <name type="scientific">Desulforamulus aeronauticus DSM 10349</name>
    <dbReference type="NCBI Taxonomy" id="1121421"/>
    <lineage>
        <taxon>Bacteria</taxon>
        <taxon>Bacillati</taxon>
        <taxon>Bacillota</taxon>
        <taxon>Clostridia</taxon>
        <taxon>Eubacteriales</taxon>
        <taxon>Peptococcaceae</taxon>
        <taxon>Desulforamulus</taxon>
    </lineage>
</organism>
<dbReference type="InterPro" id="IPR058031">
    <property type="entry name" value="AAA_lid_NorR"/>
</dbReference>
<dbReference type="Proteomes" id="UP000183997">
    <property type="component" value="Unassembled WGS sequence"/>
</dbReference>
<evidence type="ECO:0000256" key="3">
    <source>
        <dbReference type="ARBA" id="ARBA00023015"/>
    </source>
</evidence>
<evidence type="ECO:0000313" key="7">
    <source>
        <dbReference type="EMBL" id="SHK00989.1"/>
    </source>
</evidence>
<dbReference type="RefSeq" id="WP_207650476.1">
    <property type="nucleotide sequence ID" value="NZ_FRAR01000005.1"/>
</dbReference>